<dbReference type="PANTHER" id="PTHR47099">
    <property type="entry name" value="METHYLCOBAMIDE:COM METHYLTRANSFERASE MTBA"/>
    <property type="match status" value="1"/>
</dbReference>
<dbReference type="InterPro" id="IPR052024">
    <property type="entry name" value="Methanogen_methyltrans"/>
</dbReference>
<comment type="caution">
    <text evidence="2">The sequence shown here is derived from an EMBL/GenBank/DDBJ whole genome shotgun (WGS) entry which is preliminary data.</text>
</comment>
<dbReference type="EMBL" id="MWAK01000139">
    <property type="protein sequence ID" value="OPZ91983.1"/>
    <property type="molecule type" value="Genomic_DNA"/>
</dbReference>
<dbReference type="InterPro" id="IPR000257">
    <property type="entry name" value="Uroporphyrinogen_deCOase"/>
</dbReference>
<feature type="domain" description="Uroporphyrinogen decarboxylase (URO-D)" evidence="1">
    <location>
        <begin position="171"/>
        <end position="357"/>
    </location>
</feature>
<sequence length="365" mass="41719">MLRVPLEKPKPDIENFIRTVRGQARPDRPPLVELFLDPEVIRNISTNYLGRRWPEKVETEAEKEALWRLWLEVYWRMGYDFVRVTGGLAFSRKLRRTEDTAGLSRGTRGWAEEGVGMITSWEDFERYEWPDPAKADLWNYEFVASILPEGMGLLVCPTSGFLEVTLDHLFGYQNLALMLYDQPDLVAAVFQKVGETICGLYERLLGLPGLRGFFQGDDMGFKTGTMIAPADLRRYVFPWHKRLADLAHRHGLVYLLHSCGRLEAVMEDLIEGVKIDGRHSFEDEGNPMAEFKRKYGERTAVLGGVDLDKLCRLEEAPLRAYVRKIIETGRPGGRFCLGSGNSVANYVPLRNYFAMVEEGLNFASR</sequence>
<dbReference type="GO" id="GO:0004853">
    <property type="term" value="F:uroporphyrinogen decarboxylase activity"/>
    <property type="evidence" value="ECO:0007669"/>
    <property type="project" value="InterPro"/>
</dbReference>
<evidence type="ECO:0000313" key="2">
    <source>
        <dbReference type="EMBL" id="OPZ91983.1"/>
    </source>
</evidence>
<name>A0A1V5MFG8_UNCT6</name>
<proteinExistence type="predicted"/>
<dbReference type="GO" id="GO:0006779">
    <property type="term" value="P:porphyrin-containing compound biosynthetic process"/>
    <property type="evidence" value="ECO:0007669"/>
    <property type="project" value="InterPro"/>
</dbReference>
<accession>A0A1V5MFG8</accession>
<protein>
    <submittedName>
        <fullName evidence="2">Methylcobalamin:coenzyme M methyltransferase</fullName>
    </submittedName>
</protein>
<dbReference type="GO" id="GO:0008168">
    <property type="term" value="F:methyltransferase activity"/>
    <property type="evidence" value="ECO:0007669"/>
    <property type="project" value="UniProtKB-KW"/>
</dbReference>
<dbReference type="Pfam" id="PF01208">
    <property type="entry name" value="URO-D"/>
    <property type="match status" value="1"/>
</dbReference>
<dbReference type="PANTHER" id="PTHR47099:SF1">
    <property type="entry name" value="METHYLCOBAMIDE:COM METHYLTRANSFERASE MTBA"/>
    <property type="match status" value="1"/>
</dbReference>
<keyword evidence="2" id="KW-0808">Transferase</keyword>
<reference evidence="2" key="1">
    <citation type="submission" date="2017-02" db="EMBL/GenBank/DDBJ databases">
        <title>Delving into the versatile metabolic prowess of the omnipresent phylum Bacteroidetes.</title>
        <authorList>
            <person name="Nobu M.K."/>
            <person name="Mei R."/>
            <person name="Narihiro T."/>
            <person name="Kuroda K."/>
            <person name="Liu W.-T."/>
        </authorList>
    </citation>
    <scope>NUCLEOTIDE SEQUENCE</scope>
    <source>
        <strain evidence="2">ADurb.Bin417</strain>
    </source>
</reference>
<organism evidence="2">
    <name type="scientific">candidate division TA06 bacterium ADurb.Bin417</name>
    <dbReference type="NCBI Taxonomy" id="1852828"/>
    <lineage>
        <taxon>Bacteria</taxon>
        <taxon>Bacteria division TA06</taxon>
    </lineage>
</organism>
<dbReference type="InterPro" id="IPR038071">
    <property type="entry name" value="UROD/MetE-like_sf"/>
</dbReference>
<evidence type="ECO:0000259" key="1">
    <source>
        <dbReference type="Pfam" id="PF01208"/>
    </source>
</evidence>
<dbReference type="GO" id="GO:0032259">
    <property type="term" value="P:methylation"/>
    <property type="evidence" value="ECO:0007669"/>
    <property type="project" value="UniProtKB-KW"/>
</dbReference>
<keyword evidence="2" id="KW-0489">Methyltransferase</keyword>
<dbReference type="SUPFAM" id="SSF51726">
    <property type="entry name" value="UROD/MetE-like"/>
    <property type="match status" value="1"/>
</dbReference>
<dbReference type="Gene3D" id="3.20.20.210">
    <property type="match status" value="1"/>
</dbReference>
<gene>
    <name evidence="2" type="ORF">BWY73_00961</name>
</gene>
<dbReference type="Proteomes" id="UP000485484">
    <property type="component" value="Unassembled WGS sequence"/>
</dbReference>
<dbReference type="AlphaFoldDB" id="A0A1V5MFG8"/>